<dbReference type="EMBL" id="JABCKI010006905">
    <property type="protein sequence ID" value="KAG5633864.1"/>
    <property type="molecule type" value="Genomic_DNA"/>
</dbReference>
<keyword evidence="3" id="KW-1185">Reference proteome</keyword>
<feature type="domain" description="Biotin-protein ligase N-terminal" evidence="1">
    <location>
        <begin position="1"/>
        <end position="87"/>
    </location>
</feature>
<name>A0A9P7FLH5_9AGAR</name>
<evidence type="ECO:0000313" key="3">
    <source>
        <dbReference type="Proteomes" id="UP000717328"/>
    </source>
</evidence>
<comment type="caution">
    <text evidence="2">The sequence shown here is derived from an EMBL/GenBank/DDBJ whole genome shotgun (WGS) entry which is preliminary data.</text>
</comment>
<organism evidence="2 3">
    <name type="scientific">Sphagnurus paluster</name>
    <dbReference type="NCBI Taxonomy" id="117069"/>
    <lineage>
        <taxon>Eukaryota</taxon>
        <taxon>Fungi</taxon>
        <taxon>Dikarya</taxon>
        <taxon>Basidiomycota</taxon>
        <taxon>Agaricomycotina</taxon>
        <taxon>Agaricomycetes</taxon>
        <taxon>Agaricomycetidae</taxon>
        <taxon>Agaricales</taxon>
        <taxon>Tricholomatineae</taxon>
        <taxon>Lyophyllaceae</taxon>
        <taxon>Sphagnurus</taxon>
    </lineage>
</organism>
<gene>
    <name evidence="2" type="ORF">H0H81_004695</name>
</gene>
<evidence type="ECO:0000313" key="2">
    <source>
        <dbReference type="EMBL" id="KAG5633864.1"/>
    </source>
</evidence>
<proteinExistence type="predicted"/>
<evidence type="ECO:0000259" key="1">
    <source>
        <dbReference type="Pfam" id="PF09825"/>
    </source>
</evidence>
<accession>A0A9P7FLH5</accession>
<dbReference type="Pfam" id="PF09825">
    <property type="entry name" value="BPL_N"/>
    <property type="match status" value="1"/>
</dbReference>
<sequence length="190" mass="20391">MNVLVYTGPETLPSSHTSTLTTLKHLLHPHYAVQALPLAPLAAPSYPWHTACALLILPHTNADQSQWLPKPAQAAVQAHVDEGGALLEWEPVDDGLVLTVKGARAAKIAQWVPAGGVDQEEELLNHLREMLMTLGLQATLSDPNYNAQESKHPTPHQLPQFLTAAPGKISIVAHIAGLLGVSEHLTLPVL</sequence>
<protein>
    <recommendedName>
        <fullName evidence="1">Biotin-protein ligase N-terminal domain-containing protein</fullName>
    </recommendedName>
</protein>
<reference evidence="2" key="2">
    <citation type="submission" date="2021-10" db="EMBL/GenBank/DDBJ databases">
        <title>Phylogenomics reveals ancestral predisposition of the termite-cultivated fungus Termitomyces towards a domesticated lifestyle.</title>
        <authorList>
            <person name="Auxier B."/>
            <person name="Grum-Grzhimaylo A."/>
            <person name="Cardenas M.E."/>
            <person name="Lodge J.D."/>
            <person name="Laessoe T."/>
            <person name="Pedersen O."/>
            <person name="Smith M.E."/>
            <person name="Kuyper T.W."/>
            <person name="Franco-Molano E.A."/>
            <person name="Baroni T.J."/>
            <person name="Aanen D.K."/>
        </authorList>
    </citation>
    <scope>NUCLEOTIDE SEQUENCE</scope>
    <source>
        <strain evidence="2">D49</strain>
    </source>
</reference>
<dbReference type="InterPro" id="IPR019197">
    <property type="entry name" value="Biotin-prot_ligase_N"/>
</dbReference>
<dbReference type="AlphaFoldDB" id="A0A9P7FLH5"/>
<reference evidence="2" key="1">
    <citation type="submission" date="2021-02" db="EMBL/GenBank/DDBJ databases">
        <authorList>
            <person name="Nieuwenhuis M."/>
            <person name="Van De Peppel L.J.J."/>
        </authorList>
    </citation>
    <scope>NUCLEOTIDE SEQUENCE</scope>
    <source>
        <strain evidence="2">D49</strain>
    </source>
</reference>
<dbReference type="Proteomes" id="UP000717328">
    <property type="component" value="Unassembled WGS sequence"/>
</dbReference>